<dbReference type="InterPro" id="IPR000209">
    <property type="entry name" value="Peptidase_S8/S53_dom"/>
</dbReference>
<dbReference type="SUPFAM" id="SSF49785">
    <property type="entry name" value="Galactose-binding domain-like"/>
    <property type="match status" value="1"/>
</dbReference>
<evidence type="ECO:0000313" key="11">
    <source>
        <dbReference type="Proteomes" id="UP000612055"/>
    </source>
</evidence>
<dbReference type="InterPro" id="IPR023828">
    <property type="entry name" value="Peptidase_S8_Ser-AS"/>
</dbReference>
<feature type="active site" description="Charge relay system" evidence="5 6">
    <location>
        <position position="387"/>
    </location>
</feature>
<evidence type="ECO:0000256" key="6">
    <source>
        <dbReference type="PROSITE-ProRule" id="PRU01240"/>
    </source>
</evidence>
<dbReference type="Gene3D" id="3.40.50.200">
    <property type="entry name" value="Peptidase S8/S53 domain"/>
    <property type="match status" value="2"/>
</dbReference>
<feature type="chain" id="PRO_5033020545" description="Ricin B lectin domain-containing protein" evidence="8">
    <location>
        <begin position="22"/>
        <end position="1541"/>
    </location>
</feature>
<dbReference type="InterPro" id="IPR036852">
    <property type="entry name" value="Peptidase_S8/S53_dom_sf"/>
</dbReference>
<evidence type="ECO:0000256" key="5">
    <source>
        <dbReference type="PIRSR" id="PIRSR615500-1"/>
    </source>
</evidence>
<feature type="region of interest" description="Disordered" evidence="7">
    <location>
        <begin position="130"/>
        <end position="186"/>
    </location>
</feature>
<comment type="caution">
    <text evidence="10">The sequence shown here is derived from an EMBL/GenBank/DDBJ whole genome shotgun (WGS) entry which is preliminary data.</text>
</comment>
<evidence type="ECO:0000256" key="7">
    <source>
        <dbReference type="SAM" id="MobiDB-lite"/>
    </source>
</evidence>
<evidence type="ECO:0000313" key="10">
    <source>
        <dbReference type="EMBL" id="KAG2500681.1"/>
    </source>
</evidence>
<dbReference type="CDD" id="cd04842">
    <property type="entry name" value="Peptidases_S8_Kp43_protease"/>
    <property type="match status" value="1"/>
</dbReference>
<evidence type="ECO:0000259" key="9">
    <source>
        <dbReference type="SMART" id="SM00458"/>
    </source>
</evidence>
<feature type="active site" description="Charge relay system" evidence="5 6">
    <location>
        <position position="328"/>
    </location>
</feature>
<dbReference type="PROSITE" id="PS51892">
    <property type="entry name" value="SUBTILASE"/>
    <property type="match status" value="1"/>
</dbReference>
<dbReference type="OrthoDB" id="545077at2759"/>
<keyword evidence="4 6" id="KW-0720">Serine protease</keyword>
<dbReference type="SMART" id="SM00458">
    <property type="entry name" value="RICIN"/>
    <property type="match status" value="1"/>
</dbReference>
<proteinExistence type="inferred from homology"/>
<dbReference type="PROSITE" id="PS00138">
    <property type="entry name" value="SUBTILASE_SER"/>
    <property type="match status" value="1"/>
</dbReference>
<feature type="compositionally biased region" description="Basic and acidic residues" evidence="7">
    <location>
        <begin position="133"/>
        <end position="144"/>
    </location>
</feature>
<keyword evidence="3 6" id="KW-0378">Hydrolase</keyword>
<sequence length="1541" mass="161526">MSVSRLKRALLALLLAAGGLALGARETPGPNGARPSSIALRTGSVDLASAKERVANRRTPASRDELPRLLLVKLETGTGKAFRGDVLAGGGQVVGYIPDDTVMVWGPPGLMEDAASKHGANMADFAASQKAPGELRRVARDARTRARARKGKGPSAAGRKADPDLDGFDTWQETQAAGGSSGRKLQETSSQPLYGINVQIVNVLPYSARQTIAEQWPGLLATALGRTNASDSCKPTTDNVLLLASGPPWLRVFMCPEDMELGLQWLLDRAETIWAEPIHRVEAFNARAGWTLQTGSLSSDRFSYPISMHKPFWRAGVMGNREIVMVGDSGLDVAQCYFVDSAYDPLALYNGLDGSASRPSWLVPDARKVIHYRAANGKTQYTDESGHGTHVTGSVAGVAGDGSTSFREDEGAGAAPMAKISMCDCGVAGGGLSIPTPYESEFYGPHVAVGASITTNSWGVRARSAISYGWRSNSFDRYLWKNPYILHLHAAGNNGNGAEMGNTVSEDSLGKNVLSIGASENYPESGGFYSNTMLFRYTNGTTTYTDSFYPYGGAGWDAWYSIVTSAAGGRLSVALASPENGCGTLVGTYTGRAVLMDLNVSACGLWAKTQAAANAGAVGVLFYRTDDDYAFWDSTFSNLGGTFPTNWTTSTVKGVAVTNRHAQWMKNALALSGADLHIYVPSSADPLVLKVPGVMSDFSSYGPAFDGRIKPDLVAPGTNIMSAKMGSGVLSRNSSTCDAGLTNMQGTSMATPLAAGHFALMRQYFRQAVRQHIPGEGFYPAGSRGSLSANFTPTAMLLKATAIAGATSLQGQLARNMGRLMGPSPDGLQGWGRLNLAGSLPLPGLTPTAPNGMALQVADGGTIAEGQTITLTGLRSTGGAISASLVWNDFPADPVLSKHLINDLDLYYSLNGDTTKRFTLGDPWNASSPDRTNSVERIQLTLSAGDAITFHVVGFRFGSNLLTSDTDASLPQRWALAVVGRFTGALQTTLNPAFAQPQRLPAFQLQTLVPLSHSISLAGGACLSSSGSAAVASSTCAAGASTVFTITEEGQPFTRIRTGTSGSLCLTIPGNSQANGVQLQHDTCSTGDGQSLYLEGVTGDSGYRVKTTAGKCVSVAGAATAAGSTVVLGDCLSDGGAHQRFVLTEYAQGFWTLAPKHAPCMCLSVSGAAGSGATMEACVAYAASQRFRLADIPAPGVPSSQGYRYVVRESVSGQCLTVAGSSSGSPATLAACDGSSAQRMLVFRNPYSADPNAFQLVPLPTFNKSSTSGRLCLQHTALGSPLSLASCDADVAGQTITVVEAPPPLRLTVEWKLPNDPMMVSFRLGANAKTAGSCLAADSTTKDARISAITCNSASSLQQWRLVPQSTSVNGTYFWIKLEGTGMCITGSTNALTYTLMEPCGTYTRQLYYAKADGTGWRFLSDKAGICLSQMPPGYVGVQLINNNCDTASAYQFFSLDVGLALDANGQATSLPMADFTDYDVIVSWTVSGVPYTLTNGITDVRGGVFAGDNVSNSVVARTVSNPSNPREPISSVAGTFAQAP</sequence>
<dbReference type="Gene3D" id="2.60.120.380">
    <property type="match status" value="1"/>
</dbReference>
<feature type="region of interest" description="Disordered" evidence="7">
    <location>
        <begin position="1520"/>
        <end position="1541"/>
    </location>
</feature>
<feature type="active site" description="Charge relay system" evidence="5 6">
    <location>
        <position position="748"/>
    </location>
</feature>
<dbReference type="InterPro" id="IPR035992">
    <property type="entry name" value="Ricin_B-like_lectins"/>
</dbReference>
<evidence type="ECO:0000256" key="1">
    <source>
        <dbReference type="ARBA" id="ARBA00011073"/>
    </source>
</evidence>
<dbReference type="InterPro" id="IPR000772">
    <property type="entry name" value="Ricin_B_lectin"/>
</dbReference>
<dbReference type="PROSITE" id="PS50231">
    <property type="entry name" value="RICIN_B_LECTIN"/>
    <property type="match status" value="2"/>
</dbReference>
<keyword evidence="2 6" id="KW-0645">Protease</keyword>
<dbReference type="Pfam" id="PF00652">
    <property type="entry name" value="Ricin_B_lectin"/>
    <property type="match status" value="1"/>
</dbReference>
<dbReference type="InterPro" id="IPR015500">
    <property type="entry name" value="Peptidase_S8_subtilisin-rel"/>
</dbReference>
<dbReference type="Proteomes" id="UP000612055">
    <property type="component" value="Unassembled WGS sequence"/>
</dbReference>
<dbReference type="Gene3D" id="2.80.10.50">
    <property type="match status" value="3"/>
</dbReference>
<keyword evidence="11" id="KW-1185">Reference proteome</keyword>
<dbReference type="GO" id="GO:0006508">
    <property type="term" value="P:proteolysis"/>
    <property type="evidence" value="ECO:0007669"/>
    <property type="project" value="UniProtKB-KW"/>
</dbReference>
<dbReference type="PROSITE" id="PS00137">
    <property type="entry name" value="SUBTILASE_HIS"/>
    <property type="match status" value="1"/>
</dbReference>
<dbReference type="PANTHER" id="PTHR43399:SF4">
    <property type="entry name" value="CELL WALL-ASSOCIATED PROTEASE"/>
    <property type="match status" value="1"/>
</dbReference>
<reference evidence="10" key="1">
    <citation type="journal article" date="2020" name="bioRxiv">
        <title>Comparative genomics of Chlamydomonas.</title>
        <authorList>
            <person name="Craig R.J."/>
            <person name="Hasan A.R."/>
            <person name="Ness R.W."/>
            <person name="Keightley P.D."/>
        </authorList>
    </citation>
    <scope>NUCLEOTIDE SEQUENCE</scope>
    <source>
        <strain evidence="10">CCAP 11/70</strain>
    </source>
</reference>
<protein>
    <recommendedName>
        <fullName evidence="9">Ricin B lectin domain-containing protein</fullName>
    </recommendedName>
</protein>
<evidence type="ECO:0000256" key="4">
    <source>
        <dbReference type="ARBA" id="ARBA00022825"/>
    </source>
</evidence>
<dbReference type="PANTHER" id="PTHR43399">
    <property type="entry name" value="SUBTILISIN-RELATED"/>
    <property type="match status" value="1"/>
</dbReference>
<accession>A0A836C4Z0</accession>
<gene>
    <name evidence="10" type="ORF">HYH03_001447</name>
</gene>
<organism evidence="10 11">
    <name type="scientific">Edaphochlamys debaryana</name>
    <dbReference type="NCBI Taxonomy" id="47281"/>
    <lineage>
        <taxon>Eukaryota</taxon>
        <taxon>Viridiplantae</taxon>
        <taxon>Chlorophyta</taxon>
        <taxon>core chlorophytes</taxon>
        <taxon>Chlorophyceae</taxon>
        <taxon>CS clade</taxon>
        <taxon>Chlamydomonadales</taxon>
        <taxon>Chlamydomonadales incertae sedis</taxon>
        <taxon>Edaphochlamys</taxon>
    </lineage>
</organism>
<evidence type="ECO:0000256" key="2">
    <source>
        <dbReference type="ARBA" id="ARBA00022670"/>
    </source>
</evidence>
<dbReference type="EMBL" id="JAEHOE010000003">
    <property type="protein sequence ID" value="KAG2500681.1"/>
    <property type="molecule type" value="Genomic_DNA"/>
</dbReference>
<evidence type="ECO:0000256" key="8">
    <source>
        <dbReference type="SAM" id="SignalP"/>
    </source>
</evidence>
<dbReference type="SUPFAM" id="SSF52743">
    <property type="entry name" value="Subtilisin-like"/>
    <property type="match status" value="1"/>
</dbReference>
<dbReference type="Pfam" id="PF00082">
    <property type="entry name" value="Peptidase_S8"/>
    <property type="match status" value="1"/>
</dbReference>
<dbReference type="CDD" id="cd00161">
    <property type="entry name" value="beta-trefoil_Ricin-like"/>
    <property type="match status" value="2"/>
</dbReference>
<evidence type="ECO:0000256" key="3">
    <source>
        <dbReference type="ARBA" id="ARBA00022801"/>
    </source>
</evidence>
<dbReference type="InterPro" id="IPR034058">
    <property type="entry name" value="TagA/B/C/D_pept_dom"/>
</dbReference>
<feature type="domain" description="Ricin B lectin" evidence="9">
    <location>
        <begin position="1102"/>
        <end position="1243"/>
    </location>
</feature>
<dbReference type="InterPro" id="IPR022398">
    <property type="entry name" value="Peptidase_S8_His-AS"/>
</dbReference>
<dbReference type="GO" id="GO:0004252">
    <property type="term" value="F:serine-type endopeptidase activity"/>
    <property type="evidence" value="ECO:0007669"/>
    <property type="project" value="UniProtKB-UniRule"/>
</dbReference>
<name>A0A836C4Z0_9CHLO</name>
<dbReference type="PRINTS" id="PR00723">
    <property type="entry name" value="SUBTILISIN"/>
</dbReference>
<dbReference type="SUPFAM" id="SSF50370">
    <property type="entry name" value="Ricin B-like lectins"/>
    <property type="match status" value="3"/>
</dbReference>
<comment type="similarity">
    <text evidence="1 6">Belongs to the peptidase S8 family.</text>
</comment>
<feature type="signal peptide" evidence="8">
    <location>
        <begin position="1"/>
        <end position="21"/>
    </location>
</feature>
<keyword evidence="8" id="KW-0732">Signal</keyword>
<dbReference type="InterPro" id="IPR008979">
    <property type="entry name" value="Galactose-bd-like_sf"/>
</dbReference>
<dbReference type="InterPro" id="IPR051048">
    <property type="entry name" value="Peptidase_S8/S53_subtilisin"/>
</dbReference>